<evidence type="ECO:0000256" key="1">
    <source>
        <dbReference type="SAM" id="MobiDB-lite"/>
    </source>
</evidence>
<reference evidence="3" key="1">
    <citation type="submission" date="2017-10" db="EMBL/GenBank/DDBJ databases">
        <title>Rapid genome shrinkage in a self-fertile nematode reveals novel sperm competition proteins.</title>
        <authorList>
            <person name="Yin D."/>
            <person name="Schwarz E.M."/>
            <person name="Thomas C.G."/>
            <person name="Felde R.L."/>
            <person name="Korf I.F."/>
            <person name="Cutter A.D."/>
            <person name="Schartner C.M."/>
            <person name="Ralston E.J."/>
            <person name="Meyer B.J."/>
            <person name="Haag E.S."/>
        </authorList>
    </citation>
    <scope>NUCLEOTIDE SEQUENCE [LARGE SCALE GENOMIC DNA]</scope>
    <source>
        <strain evidence="3">JU1422</strain>
    </source>
</reference>
<sequence>MMQREYFNRIALLEDTEKQFKQREQQANLCGDRRTLGVHRRNEEESSKGKKGEEGGKEHTKTENKSLQDLKKKKESDDSDPDLDSSLN</sequence>
<dbReference type="EMBL" id="PDUG01000006">
    <property type="protein sequence ID" value="PIC15291.1"/>
    <property type="molecule type" value="Genomic_DNA"/>
</dbReference>
<name>A0A2G5SK92_9PELO</name>
<comment type="caution">
    <text evidence="2">The sequence shown here is derived from an EMBL/GenBank/DDBJ whole genome shotgun (WGS) entry which is preliminary data.</text>
</comment>
<feature type="compositionally biased region" description="Acidic residues" evidence="1">
    <location>
        <begin position="77"/>
        <end position="88"/>
    </location>
</feature>
<dbReference type="AlphaFoldDB" id="A0A2G5SK92"/>
<protein>
    <submittedName>
        <fullName evidence="2">Uncharacterized protein</fullName>
    </submittedName>
</protein>
<feature type="region of interest" description="Disordered" evidence="1">
    <location>
        <begin position="22"/>
        <end position="88"/>
    </location>
</feature>
<evidence type="ECO:0000313" key="3">
    <source>
        <dbReference type="Proteomes" id="UP000230233"/>
    </source>
</evidence>
<dbReference type="Proteomes" id="UP000230233">
    <property type="component" value="Chromosome X"/>
</dbReference>
<evidence type="ECO:0000313" key="2">
    <source>
        <dbReference type="EMBL" id="PIC15291.1"/>
    </source>
</evidence>
<proteinExistence type="predicted"/>
<keyword evidence="3" id="KW-1185">Reference proteome</keyword>
<gene>
    <name evidence="2" type="primary">Cnig_chr_X.g22328</name>
    <name evidence="2" type="ORF">B9Z55_022328</name>
</gene>
<accession>A0A2G5SK92</accession>
<feature type="compositionally biased region" description="Basic and acidic residues" evidence="1">
    <location>
        <begin position="31"/>
        <end position="76"/>
    </location>
</feature>
<organism evidence="2 3">
    <name type="scientific">Caenorhabditis nigoni</name>
    <dbReference type="NCBI Taxonomy" id="1611254"/>
    <lineage>
        <taxon>Eukaryota</taxon>
        <taxon>Metazoa</taxon>
        <taxon>Ecdysozoa</taxon>
        <taxon>Nematoda</taxon>
        <taxon>Chromadorea</taxon>
        <taxon>Rhabditida</taxon>
        <taxon>Rhabditina</taxon>
        <taxon>Rhabditomorpha</taxon>
        <taxon>Rhabditoidea</taxon>
        <taxon>Rhabditidae</taxon>
        <taxon>Peloderinae</taxon>
        <taxon>Caenorhabditis</taxon>
    </lineage>
</organism>